<evidence type="ECO:0000313" key="1">
    <source>
        <dbReference type="EMBL" id="HGE75362.1"/>
    </source>
</evidence>
<reference evidence="1" key="1">
    <citation type="journal article" date="2020" name="mSystems">
        <title>Genome- and Community-Level Interaction Insights into Carbon Utilization and Element Cycling Functions of Hydrothermarchaeota in Hydrothermal Sediment.</title>
        <authorList>
            <person name="Zhou Z."/>
            <person name="Liu Y."/>
            <person name="Xu W."/>
            <person name="Pan J."/>
            <person name="Luo Z.H."/>
            <person name="Li M."/>
        </authorList>
    </citation>
    <scope>NUCLEOTIDE SEQUENCE [LARGE SCALE GENOMIC DNA]</scope>
    <source>
        <strain evidence="1">SpSt-966</strain>
    </source>
</reference>
<dbReference type="AlphaFoldDB" id="A0A7V3VSQ1"/>
<dbReference type="EMBL" id="DTPE01000181">
    <property type="protein sequence ID" value="HGE75362.1"/>
    <property type="molecule type" value="Genomic_DNA"/>
</dbReference>
<name>A0A7V3VSQ1_9BACT</name>
<dbReference type="Pfam" id="PF17957">
    <property type="entry name" value="Big_7"/>
    <property type="match status" value="1"/>
</dbReference>
<gene>
    <name evidence="1" type="ORF">ENX73_04475</name>
</gene>
<proteinExistence type="predicted"/>
<dbReference type="Gene3D" id="2.60.40.10">
    <property type="entry name" value="Immunoglobulins"/>
    <property type="match status" value="1"/>
</dbReference>
<organism evidence="1">
    <name type="scientific">Mesoaciditoga lauensis</name>
    <dbReference type="NCBI Taxonomy" id="1495039"/>
    <lineage>
        <taxon>Bacteria</taxon>
        <taxon>Thermotogati</taxon>
        <taxon>Thermotogota</taxon>
        <taxon>Thermotogae</taxon>
        <taxon>Mesoaciditogales</taxon>
        <taxon>Mesoaciditogaceae</taxon>
        <taxon>Mesoaciditoga</taxon>
    </lineage>
</organism>
<dbReference type="InterPro" id="IPR013783">
    <property type="entry name" value="Ig-like_fold"/>
</dbReference>
<sequence>MKKFLFVVTISVLILVLSSCMLIKDSSKPMILNFTKSATLLSGNEIQFSANVVDNGSGLSSVVFDLDGVALPTTFSGTSTYSANWIGVYGSNSVTVFAVDRSGNFATKTDTFFVKDSTPPIVKAFYPEEIAQNVNFPVTLNIYDPQSGIQSVSLSVDGKSLPFPSKTLTLSFSNLGIHDLNVTAVNGQGLISTPTFYIDVVKKSDVKPYVQFINPPSVLQSGESATFTVYAYSPNGIQNVDFDLGAFQETLDSQASNVYTFNVKASIAGGKIYNATCTTFDSFGLQQSVSHKVFVISKDSTSDVVIPPITESGTKIKIPFFVGLLSKNVSVSANMDGIPLQVDGVMPQLYALWSPTFGEHTFNVNVNGSIVKNVKFDYDQPMTKVNGISVSSTALSITFSNNVYFYADPVFEISNQSSTVLVNEKNISIVGNKVYLPSSFGLKNGNVKILGLRDIYGPMNFSFNLPANVF</sequence>
<protein>
    <submittedName>
        <fullName evidence="1">Uncharacterized protein</fullName>
    </submittedName>
</protein>
<comment type="caution">
    <text evidence="1">The sequence shown here is derived from an EMBL/GenBank/DDBJ whole genome shotgun (WGS) entry which is preliminary data.</text>
</comment>
<dbReference type="PROSITE" id="PS51257">
    <property type="entry name" value="PROKAR_LIPOPROTEIN"/>
    <property type="match status" value="1"/>
</dbReference>
<accession>A0A7V3VSQ1</accession>